<evidence type="ECO:0000313" key="3">
    <source>
        <dbReference type="Proteomes" id="UP000821853"/>
    </source>
</evidence>
<comment type="caution">
    <text evidence="2">The sequence shown here is derived from an EMBL/GenBank/DDBJ whole genome shotgun (WGS) entry which is preliminary data.</text>
</comment>
<dbReference type="Pfam" id="PF13561">
    <property type="entry name" value="adh_short_C2"/>
    <property type="match status" value="1"/>
</dbReference>
<dbReference type="PANTHER" id="PTHR43157:SF64">
    <property type="entry name" value="RETINOL DEHYDROGENASE 14"/>
    <property type="match status" value="1"/>
</dbReference>
<dbReference type="InterPro" id="IPR002347">
    <property type="entry name" value="SDR_fam"/>
</dbReference>
<dbReference type="AlphaFoldDB" id="A0A9J6G528"/>
<gene>
    <name evidence="2" type="ORF">HPB48_019648</name>
</gene>
<dbReference type="PRINTS" id="PR00080">
    <property type="entry name" value="SDRFAMILY"/>
</dbReference>
<dbReference type="CDD" id="cd05327">
    <property type="entry name" value="retinol-DH_like_SDR_c_like"/>
    <property type="match status" value="1"/>
</dbReference>
<dbReference type="OMA" id="WETCLHT"/>
<accession>A0A9J6G528</accession>
<dbReference type="GO" id="GO:0016491">
    <property type="term" value="F:oxidoreductase activity"/>
    <property type="evidence" value="ECO:0007669"/>
    <property type="project" value="UniProtKB-KW"/>
</dbReference>
<evidence type="ECO:0000313" key="2">
    <source>
        <dbReference type="EMBL" id="KAH9369564.1"/>
    </source>
</evidence>
<keyword evidence="1" id="KW-0560">Oxidoreductase</keyword>
<sequence length="370" mass="40937">MRKTGGKSGHALVVTRRLASLWIARDPTSSNRAPMDSNILAGAESHTWTVAVKTTLTLVSLMIVTKLYLAWTKGIYKGSKQMHGKTVIVTGGNAGIGKEAAKELARRGAHVILACRNMEKGQRAAEEIFVDTGRTVAVKRLDLCSFKSVRQFADEILNTEQRIDVLINNAGIFPDRIQLTGDGYEECLQANYLGHFLLTLLLTERLKKSAPSRVINLTSSLHHVGTTHRLDEQARGTPPWLTPTLAYSNSKMAMVSFTRRMAHKLQAYGVTVNAVHPGIVNTSIADKESFMTFVLRCLYNTIGKTPWEGAQTVVHAAVDDRFTHDTGKYLVDCREAWMNWRALGGQEARKVFETSVGLVGLNLDEVQKLF</sequence>
<evidence type="ECO:0000256" key="1">
    <source>
        <dbReference type="ARBA" id="ARBA00023002"/>
    </source>
</evidence>
<evidence type="ECO:0008006" key="4">
    <source>
        <dbReference type="Google" id="ProtNLM"/>
    </source>
</evidence>
<dbReference type="PANTHER" id="PTHR43157">
    <property type="entry name" value="PHOSPHATIDYLINOSITOL-GLYCAN BIOSYNTHESIS CLASS F PROTEIN-RELATED"/>
    <property type="match status" value="1"/>
</dbReference>
<proteinExistence type="predicted"/>
<dbReference type="Gene3D" id="3.40.50.720">
    <property type="entry name" value="NAD(P)-binding Rossmann-like Domain"/>
    <property type="match status" value="1"/>
</dbReference>
<keyword evidence="3" id="KW-1185">Reference proteome</keyword>
<dbReference type="VEuPathDB" id="VectorBase:HLOH_063816"/>
<name>A0A9J6G528_HAELO</name>
<dbReference type="OrthoDB" id="6482694at2759"/>
<dbReference type="InterPro" id="IPR036291">
    <property type="entry name" value="NAD(P)-bd_dom_sf"/>
</dbReference>
<dbReference type="SUPFAM" id="SSF51735">
    <property type="entry name" value="NAD(P)-binding Rossmann-fold domains"/>
    <property type="match status" value="1"/>
</dbReference>
<dbReference type="PRINTS" id="PR00081">
    <property type="entry name" value="GDHRDH"/>
</dbReference>
<reference evidence="2 3" key="1">
    <citation type="journal article" date="2020" name="Cell">
        <title>Large-Scale Comparative Analyses of Tick Genomes Elucidate Their Genetic Diversity and Vector Capacities.</title>
        <authorList>
            <consortium name="Tick Genome and Microbiome Consortium (TIGMIC)"/>
            <person name="Jia N."/>
            <person name="Wang J."/>
            <person name="Shi W."/>
            <person name="Du L."/>
            <person name="Sun Y."/>
            <person name="Zhan W."/>
            <person name="Jiang J.F."/>
            <person name="Wang Q."/>
            <person name="Zhang B."/>
            <person name="Ji P."/>
            <person name="Bell-Sakyi L."/>
            <person name="Cui X.M."/>
            <person name="Yuan T.T."/>
            <person name="Jiang B.G."/>
            <person name="Yang W.F."/>
            <person name="Lam T.T."/>
            <person name="Chang Q.C."/>
            <person name="Ding S.J."/>
            <person name="Wang X.J."/>
            <person name="Zhu J.G."/>
            <person name="Ruan X.D."/>
            <person name="Zhao L."/>
            <person name="Wei J.T."/>
            <person name="Ye R.Z."/>
            <person name="Que T.C."/>
            <person name="Du C.H."/>
            <person name="Zhou Y.H."/>
            <person name="Cheng J.X."/>
            <person name="Dai P.F."/>
            <person name="Guo W.B."/>
            <person name="Han X.H."/>
            <person name="Huang E.J."/>
            <person name="Li L.F."/>
            <person name="Wei W."/>
            <person name="Gao Y.C."/>
            <person name="Liu J.Z."/>
            <person name="Shao H.Z."/>
            <person name="Wang X."/>
            <person name="Wang C.C."/>
            <person name="Yang T.C."/>
            <person name="Huo Q.B."/>
            <person name="Li W."/>
            <person name="Chen H.Y."/>
            <person name="Chen S.E."/>
            <person name="Zhou L.G."/>
            <person name="Ni X.B."/>
            <person name="Tian J.H."/>
            <person name="Sheng Y."/>
            <person name="Liu T."/>
            <person name="Pan Y.S."/>
            <person name="Xia L.Y."/>
            <person name="Li J."/>
            <person name="Zhao F."/>
            <person name="Cao W.C."/>
        </authorList>
    </citation>
    <scope>NUCLEOTIDE SEQUENCE [LARGE SCALE GENOMIC DNA]</scope>
    <source>
        <strain evidence="2">HaeL-2018</strain>
    </source>
</reference>
<dbReference type="Proteomes" id="UP000821853">
    <property type="component" value="Chromosome 3"/>
</dbReference>
<organism evidence="2 3">
    <name type="scientific">Haemaphysalis longicornis</name>
    <name type="common">Bush tick</name>
    <dbReference type="NCBI Taxonomy" id="44386"/>
    <lineage>
        <taxon>Eukaryota</taxon>
        <taxon>Metazoa</taxon>
        <taxon>Ecdysozoa</taxon>
        <taxon>Arthropoda</taxon>
        <taxon>Chelicerata</taxon>
        <taxon>Arachnida</taxon>
        <taxon>Acari</taxon>
        <taxon>Parasitiformes</taxon>
        <taxon>Ixodida</taxon>
        <taxon>Ixodoidea</taxon>
        <taxon>Ixodidae</taxon>
        <taxon>Haemaphysalinae</taxon>
        <taxon>Haemaphysalis</taxon>
    </lineage>
</organism>
<dbReference type="EMBL" id="JABSTR010000005">
    <property type="protein sequence ID" value="KAH9369564.1"/>
    <property type="molecule type" value="Genomic_DNA"/>
</dbReference>
<protein>
    <recommendedName>
        <fullName evidence="4">Dehydrogenase with different specificities related to short-chain alcohol dehydrogenase</fullName>
    </recommendedName>
</protein>